<dbReference type="GO" id="GO:0005886">
    <property type="term" value="C:plasma membrane"/>
    <property type="evidence" value="ECO:0007669"/>
    <property type="project" value="UniProtKB-SubCell"/>
</dbReference>
<evidence type="ECO:0000256" key="2">
    <source>
        <dbReference type="ARBA" id="ARBA00022475"/>
    </source>
</evidence>
<dbReference type="GO" id="GO:0000103">
    <property type="term" value="P:sulfate assimilation"/>
    <property type="evidence" value="ECO:0007669"/>
    <property type="project" value="TreeGrafter"/>
</dbReference>
<dbReference type="RefSeq" id="WP_231855121.1">
    <property type="nucleotide sequence ID" value="NZ_LN794158.1"/>
</dbReference>
<feature type="binding site" evidence="6">
    <location>
        <position position="217"/>
    </location>
    <ligand>
        <name>substrate</name>
    </ligand>
</feature>
<feature type="binding site" evidence="7">
    <location>
        <position position="72"/>
    </location>
    <ligand>
        <name>Mg(2+)</name>
        <dbReference type="ChEBI" id="CHEBI:18420"/>
        <label>1</label>
        <note>catalytic</note>
    </ligand>
</feature>
<dbReference type="HAMAP" id="MF_02095">
    <property type="entry name" value="CysQ"/>
    <property type="match status" value="1"/>
</dbReference>
<keyword evidence="5 6" id="KW-0472">Membrane</keyword>
<evidence type="ECO:0000256" key="5">
    <source>
        <dbReference type="ARBA" id="ARBA00023136"/>
    </source>
</evidence>
<feature type="binding site" evidence="6">
    <location>
        <position position="93"/>
    </location>
    <ligand>
        <name>Mg(2+)</name>
        <dbReference type="ChEBI" id="CHEBI:18420"/>
        <label>1</label>
    </ligand>
</feature>
<evidence type="ECO:0000313" key="9">
    <source>
        <dbReference type="Proteomes" id="UP000056322"/>
    </source>
</evidence>
<dbReference type="PROSITE" id="PS00630">
    <property type="entry name" value="IMP_2"/>
    <property type="match status" value="1"/>
</dbReference>
<comment type="similarity">
    <text evidence="1 6">Belongs to the inositol monophosphatase superfamily. CysQ family.</text>
</comment>
<feature type="binding site" evidence="6">
    <location>
        <position position="94"/>
    </location>
    <ligand>
        <name>Mg(2+)</name>
        <dbReference type="ChEBI" id="CHEBI:18420"/>
        <label>2</label>
    </ligand>
</feature>
<feature type="binding site" evidence="6">
    <location>
        <position position="72"/>
    </location>
    <ligand>
        <name>Mg(2+)</name>
        <dbReference type="ChEBI" id="CHEBI:18420"/>
        <label>1</label>
    </ligand>
</feature>
<dbReference type="PRINTS" id="PR00377">
    <property type="entry name" value="IMPHPHTASES"/>
</dbReference>
<dbReference type="AlphaFoldDB" id="A0A0B7J0Q6"/>
<dbReference type="GO" id="GO:0000287">
    <property type="term" value="F:magnesium ion binding"/>
    <property type="evidence" value="ECO:0007669"/>
    <property type="project" value="UniProtKB-UniRule"/>
</dbReference>
<organism evidence="8 9">
    <name type="scientific">Candidatus Methylopumilus turicensis</name>
    <dbReference type="NCBI Taxonomy" id="1581680"/>
    <lineage>
        <taxon>Bacteria</taxon>
        <taxon>Pseudomonadati</taxon>
        <taxon>Pseudomonadota</taxon>
        <taxon>Betaproteobacteria</taxon>
        <taxon>Nitrosomonadales</taxon>
        <taxon>Methylophilaceae</taxon>
        <taxon>Candidatus Methylopumilus</taxon>
    </lineage>
</organism>
<feature type="binding site" evidence="7">
    <location>
        <position position="217"/>
    </location>
    <ligand>
        <name>Mg(2+)</name>
        <dbReference type="ChEBI" id="CHEBI:18420"/>
        <label>1</label>
        <note>catalytic</note>
    </ligand>
</feature>
<dbReference type="GO" id="GO:0008441">
    <property type="term" value="F:3'(2'),5'-bisphosphate nucleotidase activity"/>
    <property type="evidence" value="ECO:0007669"/>
    <property type="project" value="UniProtKB-UniRule"/>
</dbReference>
<keyword evidence="6 7" id="KW-0479">Metal-binding</keyword>
<evidence type="ECO:0000256" key="3">
    <source>
        <dbReference type="ARBA" id="ARBA00022519"/>
    </source>
</evidence>
<feature type="binding site" evidence="7">
    <location>
        <position position="94"/>
    </location>
    <ligand>
        <name>Mg(2+)</name>
        <dbReference type="ChEBI" id="CHEBI:18420"/>
        <label>1</label>
        <note>catalytic</note>
    </ligand>
</feature>
<feature type="binding site" evidence="6">
    <location>
        <begin position="93"/>
        <end position="96"/>
    </location>
    <ligand>
        <name>substrate</name>
    </ligand>
</feature>
<comment type="function">
    <text evidence="6">Converts adenosine-3',5'-bisphosphate (PAP) to AMP.</text>
</comment>
<accession>A0A0B7J0Q6</accession>
<dbReference type="NCBIfam" id="TIGR01331">
    <property type="entry name" value="bisphos_cysQ"/>
    <property type="match status" value="1"/>
</dbReference>
<protein>
    <recommendedName>
        <fullName evidence="6">3'(2'),5'-bisphosphate nucleotidase CysQ</fullName>
        <ecNumber evidence="6">3.1.3.7</ecNumber>
    </recommendedName>
    <alternativeName>
        <fullName evidence="6">3'(2'),5-bisphosphonucleoside 3'(2')-phosphohydrolase</fullName>
    </alternativeName>
    <alternativeName>
        <fullName evidence="6">3'-phosphoadenosine 5'-phosphate phosphatase</fullName>
        <shortName evidence="6">PAP phosphatase</shortName>
    </alternativeName>
</protein>
<dbReference type="PANTHER" id="PTHR43028">
    <property type="entry name" value="3'(2'),5'-BISPHOSPHATE NUCLEOTIDASE 1"/>
    <property type="match status" value="1"/>
</dbReference>
<comment type="catalytic activity">
    <reaction evidence="6">
        <text>adenosine 3',5'-bisphosphate + H2O = AMP + phosphate</text>
        <dbReference type="Rhea" id="RHEA:10040"/>
        <dbReference type="ChEBI" id="CHEBI:15377"/>
        <dbReference type="ChEBI" id="CHEBI:43474"/>
        <dbReference type="ChEBI" id="CHEBI:58343"/>
        <dbReference type="ChEBI" id="CHEBI:456215"/>
        <dbReference type="EC" id="3.1.3.7"/>
    </reaction>
</comment>
<dbReference type="Pfam" id="PF00459">
    <property type="entry name" value="Inositol_P"/>
    <property type="match status" value="1"/>
</dbReference>
<gene>
    <name evidence="6 8" type="primary">cysQ</name>
    <name evidence="8" type="ORF">BN1209_1173</name>
</gene>
<dbReference type="InterPro" id="IPR020550">
    <property type="entry name" value="Inositol_monophosphatase_CS"/>
</dbReference>
<dbReference type="Proteomes" id="UP000056322">
    <property type="component" value="Chromosome 1"/>
</dbReference>
<dbReference type="EC" id="3.1.3.7" evidence="6"/>
<keyword evidence="6 7" id="KW-0460">Magnesium</keyword>
<dbReference type="GO" id="GO:0050427">
    <property type="term" value="P:3'-phosphoadenosine 5'-phosphosulfate metabolic process"/>
    <property type="evidence" value="ECO:0007669"/>
    <property type="project" value="TreeGrafter"/>
</dbReference>
<feature type="binding site" evidence="6">
    <location>
        <position position="91"/>
    </location>
    <ligand>
        <name>Mg(2+)</name>
        <dbReference type="ChEBI" id="CHEBI:18420"/>
        <label>1</label>
    </ligand>
</feature>
<dbReference type="Gene3D" id="3.30.540.10">
    <property type="entry name" value="Fructose-1,6-Bisphosphatase, subunit A, domain 1"/>
    <property type="match status" value="1"/>
</dbReference>
<name>A0A0B7J0Q6_9PROT</name>
<feature type="binding site" evidence="7">
    <location>
        <position position="93"/>
    </location>
    <ligand>
        <name>Mg(2+)</name>
        <dbReference type="ChEBI" id="CHEBI:18420"/>
        <label>2</label>
    </ligand>
</feature>
<dbReference type="STRING" id="1581680.BN1209_1173"/>
<keyword evidence="3 6" id="KW-0997">Cell inner membrane</keyword>
<feature type="binding site" evidence="6">
    <location>
        <position position="72"/>
    </location>
    <ligand>
        <name>substrate</name>
    </ligand>
</feature>
<dbReference type="CDD" id="cd01638">
    <property type="entry name" value="CysQ"/>
    <property type="match status" value="1"/>
</dbReference>
<dbReference type="InterPro" id="IPR050725">
    <property type="entry name" value="CysQ/Inositol_MonoPase"/>
</dbReference>
<keyword evidence="4 6" id="KW-0378">Hydrolase</keyword>
<feature type="binding site" evidence="6">
    <location>
        <position position="217"/>
    </location>
    <ligand>
        <name>Mg(2+)</name>
        <dbReference type="ChEBI" id="CHEBI:18420"/>
        <label>2</label>
    </ligand>
</feature>
<proteinExistence type="inferred from homology"/>
<dbReference type="EMBL" id="LN794158">
    <property type="protein sequence ID" value="CEN56213.1"/>
    <property type="molecule type" value="Genomic_DNA"/>
</dbReference>
<dbReference type="GO" id="GO:0046854">
    <property type="term" value="P:phosphatidylinositol phosphate biosynthetic process"/>
    <property type="evidence" value="ECO:0007669"/>
    <property type="project" value="InterPro"/>
</dbReference>
<dbReference type="Gene3D" id="3.40.190.80">
    <property type="match status" value="1"/>
</dbReference>
<dbReference type="SUPFAM" id="SSF56655">
    <property type="entry name" value="Carbohydrate phosphatase"/>
    <property type="match status" value="1"/>
</dbReference>
<evidence type="ECO:0000313" key="8">
    <source>
        <dbReference type="EMBL" id="CEN56213.1"/>
    </source>
</evidence>
<dbReference type="HOGENOM" id="CLU_044118_3_0_4"/>
<evidence type="ECO:0000256" key="1">
    <source>
        <dbReference type="ARBA" id="ARBA00005289"/>
    </source>
</evidence>
<evidence type="ECO:0000256" key="6">
    <source>
        <dbReference type="HAMAP-Rule" id="MF_02095"/>
    </source>
</evidence>
<comment type="cofactor">
    <cofactor evidence="6 7">
        <name>Mg(2+)</name>
        <dbReference type="ChEBI" id="CHEBI:18420"/>
    </cofactor>
</comment>
<sequence length="268" mass="29228">MINTHHLNDFVPILKKICFEAGQTVMKVYASNKLGVREKLDKSLVTLADLASHDYIVEQLKKTWPNISIVSEEDTSISFNSNGVEQFWLIDPLDGTKEFLVGSGEFTINIALIHKTKAVMGFVYAPAMSLLYWGGQGLGAYRMLDRVETPIQVALYNPGAIKRIEASKSHLNDATTSFIESLGEVELSYTGSSLKFCRIAEGSADIYPRIAPTSEWDTAAAQAVLEAAGGVVVDLNGRSLVYGKSNILNPPFIATSNRSLIPGLLTVL</sequence>
<dbReference type="PANTHER" id="PTHR43028:SF5">
    <property type="entry name" value="3'(2'),5'-BISPHOSPHATE NUCLEOTIDASE 1"/>
    <property type="match status" value="1"/>
</dbReference>
<evidence type="ECO:0000256" key="7">
    <source>
        <dbReference type="PIRSR" id="PIRSR600760-2"/>
    </source>
</evidence>
<keyword evidence="2 6" id="KW-1003">Cell membrane</keyword>
<keyword evidence="9" id="KW-1185">Reference proteome</keyword>
<feature type="binding site" evidence="6">
    <location>
        <position position="91"/>
    </location>
    <ligand>
        <name>Mg(2+)</name>
        <dbReference type="ChEBI" id="CHEBI:18420"/>
        <label>2</label>
    </ligand>
</feature>
<reference evidence="9" key="1">
    <citation type="submission" date="2014-12" db="EMBL/GenBank/DDBJ databases">
        <authorList>
            <person name="Salcher M.M."/>
        </authorList>
    </citation>
    <scope>NUCLEOTIDE SEQUENCE [LARGE SCALE GENOMIC DNA]</scope>
    <source>
        <strain evidence="9">MMS-10A-171</strain>
    </source>
</reference>
<dbReference type="InterPro" id="IPR000760">
    <property type="entry name" value="Inositol_monophosphatase-like"/>
</dbReference>
<dbReference type="KEGG" id="mbac:BN1209_1173"/>
<dbReference type="InterPro" id="IPR006240">
    <property type="entry name" value="CysQ"/>
</dbReference>
<evidence type="ECO:0000256" key="4">
    <source>
        <dbReference type="ARBA" id="ARBA00022801"/>
    </source>
</evidence>
<comment type="subcellular location">
    <subcellularLocation>
        <location evidence="6">Cell inner membrane</location>
        <topology evidence="6">Peripheral membrane protein</topology>
        <orientation evidence="6">Cytoplasmic side</orientation>
    </subcellularLocation>
</comment>
<feature type="binding site" evidence="7">
    <location>
        <position position="91"/>
    </location>
    <ligand>
        <name>Mg(2+)</name>
        <dbReference type="ChEBI" id="CHEBI:18420"/>
        <label>1</label>
        <note>catalytic</note>
    </ligand>
</feature>